<dbReference type="EMBL" id="CAQQ02170425">
    <property type="status" value="NOT_ANNOTATED_CDS"/>
    <property type="molecule type" value="Genomic_DNA"/>
</dbReference>
<dbReference type="EnsemblMetazoa" id="MESCA002565-RA">
    <property type="protein sequence ID" value="MESCA002565-PA"/>
    <property type="gene ID" value="MESCA002565"/>
</dbReference>
<keyword evidence="2" id="KW-1185">Reference proteome</keyword>
<reference evidence="2" key="1">
    <citation type="submission" date="2013-02" db="EMBL/GenBank/DDBJ databases">
        <authorList>
            <person name="Hughes D."/>
        </authorList>
    </citation>
    <scope>NUCLEOTIDE SEQUENCE</scope>
    <source>
        <strain>Durham</strain>
        <strain evidence="2">NC isolate 2 -- Noor lab</strain>
    </source>
</reference>
<protein>
    <submittedName>
        <fullName evidence="1">Uncharacterized protein</fullName>
    </submittedName>
</protein>
<proteinExistence type="predicted"/>
<name>T1GGP2_MEGSC</name>
<dbReference type="AlphaFoldDB" id="T1GGP2"/>
<dbReference type="EMBL" id="CAQQ02170426">
    <property type="status" value="NOT_ANNOTATED_CDS"/>
    <property type="molecule type" value="Genomic_DNA"/>
</dbReference>
<accession>T1GGP2</accession>
<dbReference type="Proteomes" id="UP000015102">
    <property type="component" value="Unassembled WGS sequence"/>
</dbReference>
<dbReference type="EMBL" id="CAQQ02170424">
    <property type="status" value="NOT_ANNOTATED_CDS"/>
    <property type="molecule type" value="Genomic_DNA"/>
</dbReference>
<evidence type="ECO:0000313" key="2">
    <source>
        <dbReference type="Proteomes" id="UP000015102"/>
    </source>
</evidence>
<reference evidence="1" key="2">
    <citation type="submission" date="2015-06" db="UniProtKB">
        <authorList>
            <consortium name="EnsemblMetazoa"/>
        </authorList>
    </citation>
    <scope>IDENTIFICATION</scope>
</reference>
<organism evidence="1 2">
    <name type="scientific">Megaselia scalaris</name>
    <name type="common">Humpbacked fly</name>
    <name type="synonym">Phora scalaris</name>
    <dbReference type="NCBI Taxonomy" id="36166"/>
    <lineage>
        <taxon>Eukaryota</taxon>
        <taxon>Metazoa</taxon>
        <taxon>Ecdysozoa</taxon>
        <taxon>Arthropoda</taxon>
        <taxon>Hexapoda</taxon>
        <taxon>Insecta</taxon>
        <taxon>Pterygota</taxon>
        <taxon>Neoptera</taxon>
        <taxon>Endopterygota</taxon>
        <taxon>Diptera</taxon>
        <taxon>Brachycera</taxon>
        <taxon>Muscomorpha</taxon>
        <taxon>Platypezoidea</taxon>
        <taxon>Phoridae</taxon>
        <taxon>Megaseliini</taxon>
        <taxon>Megaselia</taxon>
    </lineage>
</organism>
<sequence>MPVFRFHEKFFEYRIFVVANYKVALSNGLANFVANIIWDAAIAADDVAATAAASEFLNYSSESYGNEMAIFIWINSLLEKDIVGRRFSFYRGVKQG</sequence>
<dbReference type="HOGENOM" id="CLU_2362122_0_0_1"/>
<evidence type="ECO:0000313" key="1">
    <source>
        <dbReference type="EnsemblMetazoa" id="MESCA002565-PA"/>
    </source>
</evidence>